<evidence type="ECO:0000313" key="2">
    <source>
        <dbReference type="Proteomes" id="UP000030185"/>
    </source>
</evidence>
<dbReference type="RefSeq" id="WP_045467245.1">
    <property type="nucleotide sequence ID" value="NZ_BBLT01000009.1"/>
</dbReference>
<dbReference type="EMBL" id="BBLT01000009">
    <property type="protein sequence ID" value="GAL86793.1"/>
    <property type="molecule type" value="Genomic_DNA"/>
</dbReference>
<dbReference type="InterPro" id="IPR005358">
    <property type="entry name" value="Puta_zinc/iron-chelating_dom"/>
</dbReference>
<dbReference type="PANTHER" id="PTHR35866:SF1">
    <property type="entry name" value="YKGJ FAMILY CYSTEINE CLUSTER PROTEIN"/>
    <property type="match status" value="1"/>
</dbReference>
<comment type="caution">
    <text evidence="1">The sequence shown here is derived from an EMBL/GenBank/DDBJ whole genome shotgun (WGS) entry which is preliminary data.</text>
</comment>
<reference evidence="1 2" key="1">
    <citation type="submission" date="2014-09" db="EMBL/GenBank/DDBJ databases">
        <title>Sporocytophaga myxococcoides PG-01 genome sequencing.</title>
        <authorList>
            <person name="Liu L."/>
            <person name="Gao P.J."/>
            <person name="Chen G.J."/>
            <person name="Wang L.S."/>
        </authorList>
    </citation>
    <scope>NUCLEOTIDE SEQUENCE [LARGE SCALE GENOMIC DNA]</scope>
    <source>
        <strain evidence="1 2">PG-01</strain>
    </source>
</reference>
<accession>A0A098LL57</accession>
<evidence type="ECO:0000313" key="1">
    <source>
        <dbReference type="EMBL" id="GAL86793.1"/>
    </source>
</evidence>
<dbReference type="Pfam" id="PF03692">
    <property type="entry name" value="CxxCxxCC"/>
    <property type="match status" value="1"/>
</dbReference>
<dbReference type="OrthoDB" id="665764at2"/>
<dbReference type="STRING" id="153721.MYP_4023"/>
<organism evidence="1 2">
    <name type="scientific">Sporocytophaga myxococcoides</name>
    <dbReference type="NCBI Taxonomy" id="153721"/>
    <lineage>
        <taxon>Bacteria</taxon>
        <taxon>Pseudomonadati</taxon>
        <taxon>Bacteroidota</taxon>
        <taxon>Cytophagia</taxon>
        <taxon>Cytophagales</taxon>
        <taxon>Cytophagaceae</taxon>
        <taxon>Sporocytophaga</taxon>
    </lineage>
</organism>
<name>A0A098LL57_9BACT</name>
<gene>
    <name evidence="1" type="ORF">MYP_4023</name>
</gene>
<keyword evidence="2" id="KW-1185">Reference proteome</keyword>
<protein>
    <submittedName>
        <fullName evidence="1">Fe-S oxidoreductase</fullName>
    </submittedName>
</protein>
<dbReference type="Proteomes" id="UP000030185">
    <property type="component" value="Unassembled WGS sequence"/>
</dbReference>
<dbReference type="PANTHER" id="PTHR35866">
    <property type="entry name" value="PUTATIVE-RELATED"/>
    <property type="match status" value="1"/>
</dbReference>
<sequence>MFKPEEIKEKGKVAEAINKKFFDKLRKVSLDHLDKIVHPVHEDVFEEVDCLTCANCCKTTSPIFYQADIERVARKLRVKPSEFIDQYLHLDEDNDYVLNSAPCPFLDGENYCLVYESRPTACREYPHTNRKRFRQILNLTLKNTQVCPAVFEIVERLKVKLDFGK</sequence>
<proteinExistence type="predicted"/>
<dbReference type="eggNOG" id="COG0727">
    <property type="taxonomic scope" value="Bacteria"/>
</dbReference>
<dbReference type="AlphaFoldDB" id="A0A098LL57"/>